<dbReference type="SUPFAM" id="SSF49599">
    <property type="entry name" value="TRAF domain-like"/>
    <property type="match status" value="1"/>
</dbReference>
<evidence type="ECO:0000259" key="6">
    <source>
        <dbReference type="PROSITE" id="PS50144"/>
    </source>
</evidence>
<evidence type="ECO:0000313" key="8">
    <source>
        <dbReference type="Proteomes" id="UP001314170"/>
    </source>
</evidence>
<dbReference type="InterPro" id="IPR011333">
    <property type="entry name" value="SKP1/BTB/POZ_sf"/>
</dbReference>
<dbReference type="PROSITE" id="PS50144">
    <property type="entry name" value="MATH"/>
    <property type="match status" value="1"/>
</dbReference>
<evidence type="ECO:0008006" key="9">
    <source>
        <dbReference type="Google" id="ProtNLM"/>
    </source>
</evidence>
<feature type="domain" description="MATH" evidence="6">
    <location>
        <begin position="38"/>
        <end position="172"/>
    </location>
</feature>
<dbReference type="Pfam" id="PF22486">
    <property type="entry name" value="MATH_2"/>
    <property type="match status" value="1"/>
</dbReference>
<reference evidence="7 8" key="1">
    <citation type="submission" date="2024-01" db="EMBL/GenBank/DDBJ databases">
        <authorList>
            <person name="Waweru B."/>
        </authorList>
    </citation>
    <scope>NUCLEOTIDE SEQUENCE [LARGE SCALE GENOMIC DNA]</scope>
</reference>
<comment type="function">
    <text evidence="1">May act as a substrate-specific adapter of an E3 ubiquitin-protein ligase complex (CUL3-RBX1-BTB) which mediates the ubiquitination and subsequent proteasomal degradation of target proteins.</text>
</comment>
<dbReference type="InterPro" id="IPR000210">
    <property type="entry name" value="BTB/POZ_dom"/>
</dbReference>
<dbReference type="InterPro" id="IPR034090">
    <property type="entry name" value="BPM_C"/>
</dbReference>
<evidence type="ECO:0000256" key="4">
    <source>
        <dbReference type="SAM" id="MobiDB-lite"/>
    </source>
</evidence>
<dbReference type="SMART" id="SM00061">
    <property type="entry name" value="MATH"/>
    <property type="match status" value="1"/>
</dbReference>
<dbReference type="CDD" id="cd18280">
    <property type="entry name" value="BTB_POZ_BPM_plant"/>
    <property type="match status" value="1"/>
</dbReference>
<accession>A0AAV1RGG8</accession>
<dbReference type="InterPro" id="IPR056423">
    <property type="entry name" value="BACK_BPM_SPOP"/>
</dbReference>
<evidence type="ECO:0000256" key="2">
    <source>
        <dbReference type="ARBA" id="ARBA00004906"/>
    </source>
</evidence>
<dbReference type="Gene3D" id="3.30.710.10">
    <property type="entry name" value="Potassium Channel Kv1.1, Chain A"/>
    <property type="match status" value="2"/>
</dbReference>
<organism evidence="7 8">
    <name type="scientific">Dovyalis caffra</name>
    <dbReference type="NCBI Taxonomy" id="77055"/>
    <lineage>
        <taxon>Eukaryota</taxon>
        <taxon>Viridiplantae</taxon>
        <taxon>Streptophyta</taxon>
        <taxon>Embryophyta</taxon>
        <taxon>Tracheophyta</taxon>
        <taxon>Spermatophyta</taxon>
        <taxon>Magnoliopsida</taxon>
        <taxon>eudicotyledons</taxon>
        <taxon>Gunneridae</taxon>
        <taxon>Pentapetalae</taxon>
        <taxon>rosids</taxon>
        <taxon>fabids</taxon>
        <taxon>Malpighiales</taxon>
        <taxon>Salicaceae</taxon>
        <taxon>Flacourtieae</taxon>
        <taxon>Dovyalis</taxon>
    </lineage>
</organism>
<dbReference type="PANTHER" id="PTHR26379">
    <property type="entry name" value="BTB/POZ AND MATH DOMAIN-CONTAINING PROTEIN 1"/>
    <property type="match status" value="1"/>
</dbReference>
<dbReference type="Proteomes" id="UP001314170">
    <property type="component" value="Unassembled WGS sequence"/>
</dbReference>
<dbReference type="AlphaFoldDB" id="A0AAV1RGG8"/>
<keyword evidence="8" id="KW-1185">Reference proteome</keyword>
<dbReference type="InterPro" id="IPR045005">
    <property type="entry name" value="BPM1-6"/>
</dbReference>
<dbReference type="PROSITE" id="PS50097">
    <property type="entry name" value="BTB"/>
    <property type="match status" value="1"/>
</dbReference>
<comment type="caution">
    <text evidence="7">The sequence shown here is derived from an EMBL/GenBank/DDBJ whole genome shotgun (WGS) entry which is preliminary data.</text>
</comment>
<evidence type="ECO:0000259" key="5">
    <source>
        <dbReference type="PROSITE" id="PS50097"/>
    </source>
</evidence>
<comment type="similarity">
    <text evidence="3">Belongs to the Tdpoz family.</text>
</comment>
<dbReference type="SUPFAM" id="SSF54695">
    <property type="entry name" value="POZ domain"/>
    <property type="match status" value="1"/>
</dbReference>
<dbReference type="InterPro" id="IPR008974">
    <property type="entry name" value="TRAF-like"/>
</dbReference>
<dbReference type="CDD" id="cd14736">
    <property type="entry name" value="BACK_AtBPM-like"/>
    <property type="match status" value="1"/>
</dbReference>
<protein>
    <recommendedName>
        <fullName evidence="9">BTB/POZ and MATH domain-containing protein 2</fullName>
    </recommendedName>
</protein>
<dbReference type="Pfam" id="PF00651">
    <property type="entry name" value="BTB"/>
    <property type="match status" value="1"/>
</dbReference>
<name>A0AAV1RGG8_9ROSI</name>
<feature type="region of interest" description="Disordered" evidence="4">
    <location>
        <begin position="1"/>
        <end position="32"/>
    </location>
</feature>
<proteinExistence type="inferred from homology"/>
<sequence length="502" mass="55753">MGTIRFSSRDLSAGPLTSNPSSSIPTTTTSTSITETINGSHEFKIGGYSLSKGMGVGKYMASEIFYIGGYAWAIYFYPDGKSPEDNATYVSLFIALASEGTDVRALFELSLMDQSGKERHKVHSHFGRALESGPYTLKYRGSMWGYKRFYKRTQLETSDFLKDDTLVIRCCVGVVKSHTEGPKTYTIAVPPSNIGQHFGKLLDDGKGTDVNFQVDGENFASHKIVLAARSPVFRAQLFGPMKDPNTQCIKVEDMEAPVFKTGKVEFVCSSELVKLLSCLDSSMHKSTSCLYCSSIGVHRKVLVVSYTSVMRYYASRDKFHGKRIFVVPYTNLHVDSSPKALLLSLFLLTPAKALIHFIYWDALPDMEELVGLNSKWASTLMAQHLLAAADRYALERLRLLCEARLCEDVAINTVATTLALAEQHQCIQLKSVCLKFIALPENLKAVMQTDGFEYLKESCPSVITELLQYVAKNGEHSVIACTHGNDNLDGDMNGRRVKQRIH</sequence>
<dbReference type="Gene3D" id="1.25.40.420">
    <property type="match status" value="1"/>
</dbReference>
<comment type="pathway">
    <text evidence="2">Protein modification; protein ubiquitination.</text>
</comment>
<dbReference type="GO" id="GO:0071472">
    <property type="term" value="P:cellular response to salt stress"/>
    <property type="evidence" value="ECO:0007669"/>
    <property type="project" value="UniProtKB-ARBA"/>
</dbReference>
<feature type="compositionally biased region" description="Polar residues" evidence="4">
    <location>
        <begin position="1"/>
        <end position="10"/>
    </location>
</feature>
<dbReference type="SMART" id="SM00225">
    <property type="entry name" value="BTB"/>
    <property type="match status" value="1"/>
</dbReference>
<dbReference type="PANTHER" id="PTHR26379:SF187">
    <property type="entry name" value="OS07G0655300 PROTEIN"/>
    <property type="match status" value="1"/>
</dbReference>
<evidence type="ECO:0000256" key="1">
    <source>
        <dbReference type="ARBA" id="ARBA00002668"/>
    </source>
</evidence>
<dbReference type="InterPro" id="IPR002083">
    <property type="entry name" value="MATH/TRAF_dom"/>
</dbReference>
<evidence type="ECO:0000256" key="3">
    <source>
        <dbReference type="ARBA" id="ARBA00010846"/>
    </source>
</evidence>
<feature type="domain" description="BTB" evidence="5">
    <location>
        <begin position="208"/>
        <end position="260"/>
    </location>
</feature>
<feature type="compositionally biased region" description="Low complexity" evidence="4">
    <location>
        <begin position="17"/>
        <end position="32"/>
    </location>
</feature>
<dbReference type="CDD" id="cd00121">
    <property type="entry name" value="MATH"/>
    <property type="match status" value="1"/>
</dbReference>
<gene>
    <name evidence="7" type="ORF">DCAF_LOCUS9255</name>
</gene>
<dbReference type="Gene3D" id="2.60.210.10">
    <property type="entry name" value="Apoptosis, Tumor Necrosis Factor Receptor Associated Protein 2, Chain A"/>
    <property type="match status" value="1"/>
</dbReference>
<dbReference type="GO" id="GO:0016567">
    <property type="term" value="P:protein ubiquitination"/>
    <property type="evidence" value="ECO:0007669"/>
    <property type="project" value="InterPro"/>
</dbReference>
<dbReference type="Pfam" id="PF24570">
    <property type="entry name" value="BACK_BPM_SPOP"/>
    <property type="match status" value="1"/>
</dbReference>
<dbReference type="EMBL" id="CAWUPB010000913">
    <property type="protein sequence ID" value="CAK7332979.1"/>
    <property type="molecule type" value="Genomic_DNA"/>
</dbReference>
<evidence type="ECO:0000313" key="7">
    <source>
        <dbReference type="EMBL" id="CAK7332979.1"/>
    </source>
</evidence>